<keyword evidence="7 9" id="KW-0472">Membrane</keyword>
<feature type="compositionally biased region" description="Low complexity" evidence="8">
    <location>
        <begin position="376"/>
        <end position="404"/>
    </location>
</feature>
<organism evidence="10 11">
    <name type="scientific">Planomonospora parontospora</name>
    <dbReference type="NCBI Taxonomy" id="58119"/>
    <lineage>
        <taxon>Bacteria</taxon>
        <taxon>Bacillati</taxon>
        <taxon>Actinomycetota</taxon>
        <taxon>Actinomycetes</taxon>
        <taxon>Streptosporangiales</taxon>
        <taxon>Streptosporangiaceae</taxon>
        <taxon>Planomonospora</taxon>
    </lineage>
</organism>
<dbReference type="Pfam" id="PF01594">
    <property type="entry name" value="AI-2E_transport"/>
    <property type="match status" value="1"/>
</dbReference>
<sequence>MISDRERLTQLVPRTLLRLAVWSLCLIIIGWAVFYAASFVATLHIVMLPVAIALLLTALLFPVTRRLRRMGLRPIYATWVTMLIALAVLGGTGWIIGVRANEEFPRLLDQVQATARTVENWLYTGPLHVQPNQLSEWVGQLTKLINVQREMITTTVLTGATVALEVLASLVLLLFVTFFLLKDGDRIWAWFLRAFGSAAPRVDRAGRAAWVTLSHYVQGTVAVAAVHGVIMGIVLAGMGVPLWAPLAVLIFLASFIPIVGIFFAGAVATLVTLGAQGPIYALVFLGILLVEQQLENHVLQPLIVGRAVNFHPLAIILVLAVGGIIAGIAGAAVAVPIAAVVYRAVPELMRGAPAALPPASSPVASGSAPPDPARPVPEAAQPAPQAAQPVPEAAQPVPRAAQPVSEAAQPVPDATRPAADPAAPPRGSAQSPPDPAGGPPAPEPARREPGSPADDGSPQSRG</sequence>
<feature type="region of interest" description="Disordered" evidence="8">
    <location>
        <begin position="355"/>
        <end position="462"/>
    </location>
</feature>
<dbReference type="AlphaFoldDB" id="A0AA37F6P4"/>
<dbReference type="GO" id="GO:0005886">
    <property type="term" value="C:plasma membrane"/>
    <property type="evidence" value="ECO:0007669"/>
    <property type="project" value="UniProtKB-SubCell"/>
</dbReference>
<feature type="compositionally biased region" description="Pro residues" evidence="8">
    <location>
        <begin position="432"/>
        <end position="443"/>
    </location>
</feature>
<keyword evidence="4" id="KW-1003">Cell membrane</keyword>
<evidence type="ECO:0000256" key="2">
    <source>
        <dbReference type="ARBA" id="ARBA00009773"/>
    </source>
</evidence>
<evidence type="ECO:0000256" key="9">
    <source>
        <dbReference type="SAM" id="Phobius"/>
    </source>
</evidence>
<name>A0AA37F6P4_9ACTN</name>
<feature type="compositionally biased region" description="Low complexity" evidence="8">
    <location>
        <begin position="412"/>
        <end position="431"/>
    </location>
</feature>
<feature type="transmembrane region" description="Helical" evidence="9">
    <location>
        <begin position="270"/>
        <end position="290"/>
    </location>
</feature>
<dbReference type="RefSeq" id="WP_191896997.1">
    <property type="nucleotide sequence ID" value="NZ_BMQD01000017.1"/>
</dbReference>
<proteinExistence type="inferred from homology"/>
<protein>
    <submittedName>
        <fullName evidence="10">AI-2E family transporter</fullName>
    </submittedName>
</protein>
<comment type="similarity">
    <text evidence="2">Belongs to the autoinducer-2 exporter (AI-2E) (TC 2.A.86) family.</text>
</comment>
<dbReference type="PANTHER" id="PTHR21716">
    <property type="entry name" value="TRANSMEMBRANE PROTEIN"/>
    <property type="match status" value="1"/>
</dbReference>
<evidence type="ECO:0000256" key="8">
    <source>
        <dbReference type="SAM" id="MobiDB-lite"/>
    </source>
</evidence>
<keyword evidence="6 9" id="KW-1133">Transmembrane helix</keyword>
<evidence type="ECO:0000256" key="1">
    <source>
        <dbReference type="ARBA" id="ARBA00004651"/>
    </source>
</evidence>
<evidence type="ECO:0000256" key="3">
    <source>
        <dbReference type="ARBA" id="ARBA00022448"/>
    </source>
</evidence>
<evidence type="ECO:0000313" key="10">
    <source>
        <dbReference type="EMBL" id="GGK85762.1"/>
    </source>
</evidence>
<dbReference type="Proteomes" id="UP000627984">
    <property type="component" value="Unassembled WGS sequence"/>
</dbReference>
<keyword evidence="5 9" id="KW-0812">Transmembrane</keyword>
<evidence type="ECO:0000313" key="11">
    <source>
        <dbReference type="Proteomes" id="UP000627984"/>
    </source>
</evidence>
<evidence type="ECO:0000256" key="6">
    <source>
        <dbReference type="ARBA" id="ARBA00022989"/>
    </source>
</evidence>
<dbReference type="InterPro" id="IPR002549">
    <property type="entry name" value="AI-2E-like"/>
</dbReference>
<feature type="transmembrane region" description="Helical" evidence="9">
    <location>
        <begin position="43"/>
        <end position="63"/>
    </location>
</feature>
<accession>A0AA37F6P4</accession>
<feature type="transmembrane region" description="Helical" evidence="9">
    <location>
        <begin position="242"/>
        <end position="263"/>
    </location>
</feature>
<gene>
    <name evidence="10" type="ORF">GCM10010126_51220</name>
</gene>
<dbReference type="PANTHER" id="PTHR21716:SF53">
    <property type="entry name" value="PERMEASE PERM-RELATED"/>
    <property type="match status" value="1"/>
</dbReference>
<feature type="transmembrane region" description="Helical" evidence="9">
    <location>
        <begin position="75"/>
        <end position="96"/>
    </location>
</feature>
<dbReference type="EMBL" id="BMQD01000017">
    <property type="protein sequence ID" value="GGK85762.1"/>
    <property type="molecule type" value="Genomic_DNA"/>
</dbReference>
<feature type="transmembrane region" description="Helical" evidence="9">
    <location>
        <begin position="216"/>
        <end position="236"/>
    </location>
</feature>
<evidence type="ECO:0000256" key="7">
    <source>
        <dbReference type="ARBA" id="ARBA00023136"/>
    </source>
</evidence>
<evidence type="ECO:0000256" key="5">
    <source>
        <dbReference type="ARBA" id="ARBA00022692"/>
    </source>
</evidence>
<evidence type="ECO:0000256" key="4">
    <source>
        <dbReference type="ARBA" id="ARBA00022475"/>
    </source>
</evidence>
<reference evidence="10" key="2">
    <citation type="submission" date="2022-09" db="EMBL/GenBank/DDBJ databases">
        <authorList>
            <person name="Sun Q."/>
            <person name="Ohkuma M."/>
        </authorList>
    </citation>
    <scope>NUCLEOTIDE SEQUENCE</scope>
    <source>
        <strain evidence="10">JCM 3093</strain>
    </source>
</reference>
<keyword evidence="3" id="KW-0813">Transport</keyword>
<feature type="transmembrane region" description="Helical" evidence="9">
    <location>
        <begin position="156"/>
        <end position="181"/>
    </location>
</feature>
<feature type="transmembrane region" description="Helical" evidence="9">
    <location>
        <begin position="310"/>
        <end position="342"/>
    </location>
</feature>
<comment type="subcellular location">
    <subcellularLocation>
        <location evidence="1">Cell membrane</location>
        <topology evidence="1">Multi-pass membrane protein</topology>
    </subcellularLocation>
</comment>
<reference evidence="10" key="1">
    <citation type="journal article" date="2014" name="Int. J. Syst. Evol. Microbiol.">
        <title>Complete genome sequence of Corynebacterium casei LMG S-19264T (=DSM 44701T), isolated from a smear-ripened cheese.</title>
        <authorList>
            <consortium name="US DOE Joint Genome Institute (JGI-PGF)"/>
            <person name="Walter F."/>
            <person name="Albersmeier A."/>
            <person name="Kalinowski J."/>
            <person name="Ruckert C."/>
        </authorList>
    </citation>
    <scope>NUCLEOTIDE SEQUENCE</scope>
    <source>
        <strain evidence="10">JCM 3093</strain>
    </source>
</reference>
<comment type="caution">
    <text evidence="10">The sequence shown here is derived from an EMBL/GenBank/DDBJ whole genome shotgun (WGS) entry which is preliminary data.</text>
</comment>
<feature type="transmembrane region" description="Helical" evidence="9">
    <location>
        <begin position="16"/>
        <end position="37"/>
    </location>
</feature>
<dbReference type="GO" id="GO:0055085">
    <property type="term" value="P:transmembrane transport"/>
    <property type="evidence" value="ECO:0007669"/>
    <property type="project" value="TreeGrafter"/>
</dbReference>